<feature type="region of interest" description="Disordered" evidence="1">
    <location>
        <begin position="109"/>
        <end position="136"/>
    </location>
</feature>
<feature type="compositionally biased region" description="Basic and acidic residues" evidence="1">
    <location>
        <begin position="119"/>
        <end position="134"/>
    </location>
</feature>
<evidence type="ECO:0000313" key="2">
    <source>
        <dbReference type="EMBL" id="GEO43120.1"/>
    </source>
</evidence>
<sequence>MFLSETADIDPPGIVRRGRFNFGFSFIQRTWEEREAPFAIELHRRADLRGADAYDGDGEIQSFQVFDDRGCFLGLKCIRNQAHFLFTAITNTRDIPKIRTRLIPDGASLRARAGRRRRPDLSTRRGRSSGRDRSQPVLAVHDLG</sequence>
<organism evidence="2 3">
    <name type="scientific">Skermanella aerolata</name>
    <dbReference type="NCBI Taxonomy" id="393310"/>
    <lineage>
        <taxon>Bacteria</taxon>
        <taxon>Pseudomonadati</taxon>
        <taxon>Pseudomonadota</taxon>
        <taxon>Alphaproteobacteria</taxon>
        <taxon>Rhodospirillales</taxon>
        <taxon>Azospirillaceae</taxon>
        <taxon>Skermanella</taxon>
    </lineage>
</organism>
<accession>A0A512E3U4</accession>
<evidence type="ECO:0000256" key="1">
    <source>
        <dbReference type="SAM" id="MobiDB-lite"/>
    </source>
</evidence>
<reference evidence="2 3" key="1">
    <citation type="submission" date="2019-07" db="EMBL/GenBank/DDBJ databases">
        <title>Whole genome shotgun sequence of Skermanella aerolata NBRC 106429.</title>
        <authorList>
            <person name="Hosoyama A."/>
            <person name="Uohara A."/>
            <person name="Ohji S."/>
            <person name="Ichikawa N."/>
        </authorList>
    </citation>
    <scope>NUCLEOTIDE SEQUENCE [LARGE SCALE GENOMIC DNA]</scope>
    <source>
        <strain evidence="2 3">NBRC 106429</strain>
    </source>
</reference>
<gene>
    <name evidence="2" type="ORF">SAE02_72680</name>
</gene>
<name>A0A512E3U4_9PROT</name>
<dbReference type="EMBL" id="BJYZ01000063">
    <property type="protein sequence ID" value="GEO43120.1"/>
    <property type="molecule type" value="Genomic_DNA"/>
</dbReference>
<protein>
    <submittedName>
        <fullName evidence="2">Uncharacterized protein</fullName>
    </submittedName>
</protein>
<comment type="caution">
    <text evidence="2">The sequence shown here is derived from an EMBL/GenBank/DDBJ whole genome shotgun (WGS) entry which is preliminary data.</text>
</comment>
<proteinExistence type="predicted"/>
<evidence type="ECO:0000313" key="3">
    <source>
        <dbReference type="Proteomes" id="UP000321523"/>
    </source>
</evidence>
<dbReference type="Proteomes" id="UP000321523">
    <property type="component" value="Unassembled WGS sequence"/>
</dbReference>
<keyword evidence="3" id="KW-1185">Reference proteome</keyword>
<dbReference type="AlphaFoldDB" id="A0A512E3U4"/>